<evidence type="ECO:0000313" key="3">
    <source>
        <dbReference type="EnsemblPlants" id="KQK09797"/>
    </source>
</evidence>
<dbReference type="AlphaFoldDB" id="A0A0Q3GHI2"/>
<protein>
    <submittedName>
        <fullName evidence="2 3">Uncharacterized protein</fullName>
    </submittedName>
</protein>
<dbReference type="STRING" id="15368.A0A0Q3GHI2"/>
<dbReference type="PANTHER" id="PTHR36380">
    <property type="entry name" value="BNAA03G58330D PROTEIN"/>
    <property type="match status" value="1"/>
</dbReference>
<feature type="region of interest" description="Disordered" evidence="1">
    <location>
        <begin position="269"/>
        <end position="331"/>
    </location>
</feature>
<feature type="region of interest" description="Disordered" evidence="1">
    <location>
        <begin position="88"/>
        <end position="110"/>
    </location>
</feature>
<proteinExistence type="predicted"/>
<keyword evidence="4" id="KW-1185">Reference proteome</keyword>
<reference evidence="2 3" key="1">
    <citation type="journal article" date="2010" name="Nature">
        <title>Genome sequencing and analysis of the model grass Brachypodium distachyon.</title>
        <authorList>
            <consortium name="International Brachypodium Initiative"/>
        </authorList>
    </citation>
    <scope>NUCLEOTIDE SEQUENCE [LARGE SCALE GENOMIC DNA]</scope>
    <source>
        <strain evidence="2">Bd21</strain>
        <strain evidence="3">cv. Bd21</strain>
    </source>
</reference>
<dbReference type="GeneID" id="100827060"/>
<feature type="compositionally biased region" description="Basic and acidic residues" evidence="1">
    <location>
        <begin position="154"/>
        <end position="168"/>
    </location>
</feature>
<evidence type="ECO:0000313" key="2">
    <source>
        <dbReference type="EMBL" id="KQK09797.1"/>
    </source>
</evidence>
<reference evidence="2" key="2">
    <citation type="submission" date="2017-06" db="EMBL/GenBank/DDBJ databases">
        <title>WGS assembly of Brachypodium distachyon.</title>
        <authorList>
            <consortium name="The International Brachypodium Initiative"/>
            <person name="Lucas S."/>
            <person name="Harmon-Smith M."/>
            <person name="Lail K."/>
            <person name="Tice H."/>
            <person name="Grimwood J."/>
            <person name="Bruce D."/>
            <person name="Barry K."/>
            <person name="Shu S."/>
            <person name="Lindquist E."/>
            <person name="Wang M."/>
            <person name="Pitluck S."/>
            <person name="Vogel J.P."/>
            <person name="Garvin D.F."/>
            <person name="Mockler T.C."/>
            <person name="Schmutz J."/>
            <person name="Rokhsar D."/>
            <person name="Bevan M.W."/>
        </authorList>
    </citation>
    <scope>NUCLEOTIDE SEQUENCE</scope>
    <source>
        <strain evidence="2">Bd21</strain>
    </source>
</reference>
<accession>A0A0Q3GHI2</accession>
<dbReference type="OrthoDB" id="602706at2759"/>
<evidence type="ECO:0000313" key="4">
    <source>
        <dbReference type="Proteomes" id="UP000008810"/>
    </source>
</evidence>
<dbReference type="ExpressionAtlas" id="A0A0Q3GHI2">
    <property type="expression patterns" value="baseline"/>
</dbReference>
<gene>
    <name evidence="3" type="primary">LOC100827060</name>
    <name evidence="2" type="ORF">BRADI_2g50180v3</name>
</gene>
<dbReference type="KEGG" id="bdi:100827060"/>
<dbReference type="RefSeq" id="XP_010232341.1">
    <property type="nucleotide sequence ID" value="XM_010234039.3"/>
</dbReference>
<dbReference type="Proteomes" id="UP000008810">
    <property type="component" value="Chromosome 2"/>
</dbReference>
<dbReference type="Gramene" id="KQK09797">
    <property type="protein sequence ID" value="KQK09797"/>
    <property type="gene ID" value="BRADI_2g50180v3"/>
</dbReference>
<feature type="compositionally biased region" description="Low complexity" evidence="1">
    <location>
        <begin position="270"/>
        <end position="289"/>
    </location>
</feature>
<feature type="region of interest" description="Disordered" evidence="1">
    <location>
        <begin position="146"/>
        <end position="183"/>
    </location>
</feature>
<dbReference type="EMBL" id="CM000881">
    <property type="protein sequence ID" value="KQK09797.1"/>
    <property type="molecule type" value="Genomic_DNA"/>
</dbReference>
<reference evidence="3" key="3">
    <citation type="submission" date="2018-08" db="UniProtKB">
        <authorList>
            <consortium name="EnsemblPlants"/>
        </authorList>
    </citation>
    <scope>IDENTIFICATION</scope>
    <source>
        <strain evidence="3">cv. Bd21</strain>
    </source>
</reference>
<dbReference type="EnsemblPlants" id="KQK09797">
    <property type="protein sequence ID" value="KQK09797"/>
    <property type="gene ID" value="BRADI_2g50180v3"/>
</dbReference>
<dbReference type="InterPro" id="IPR038777">
    <property type="entry name" value="At4g18490-like"/>
</dbReference>
<sequence>MDESRKRAASNANAKNIKSSLDEDFGNDFLSSWKLPKSGKDTIDFDVESVLKNSNKFSFDNLDDFGLDGAFDKLSSFKMGMPDLDFSSPLKKKVKHNSSNGKDLSEGKKETERDNFSFSFDFNELGKFNLDTKLAFEENGMCNTEKTGLISSEGNKDPQRGISDKGTDVAEDSTSKEQTQTQGACTLKPTHLTSIDPARMEQLKVDTVSNDMLGEHSNETNPTKMTVNNSSWSIPCSAVSGEDPIHPKAIAVPENSKETPVVDLSKVSISRENNNSEQSVSSQSRNTSTGNLYISRRTIGQSNSQNNQNEVMEDSTSLNEGSHGSQCFRDTSLKPVKQTLCGTKNVEEGTSDPKNLSSSMQREIRNFKPPLVNDTGNFSLLSKAENTKASRPPKLTSVTTLNQLSGADNVIKKTNTHPTDLKREHKHAKPEKPQITSARTYCKPVLQGFSATSLNAKHGLEPLRAGNSSILNAPSSIAHSSGYNNLTSLHGTPSKDDKRPAAFQLTGSRVSKVGTRSPKPGLLLEKDSVEVRKGSPVITPKISNSFVEAKPALLSPCIRQNIPEESFPDPKSPAVLKNIMRSPAVSKSPQTVPKLGNKTILSGTPKACMDNVVSSTIPCEIGGISDLELPALLEDAGNVDKAEACRKELEDMCILLKRKHTEAKELAVRAIVNNNMMLMLNHPMFEEKISALQKYANSLRSKTHLFEEINAVDTVALMQECCGEKMICLGGTRAM</sequence>
<organism evidence="2">
    <name type="scientific">Brachypodium distachyon</name>
    <name type="common">Purple false brome</name>
    <name type="synonym">Trachynia distachya</name>
    <dbReference type="NCBI Taxonomy" id="15368"/>
    <lineage>
        <taxon>Eukaryota</taxon>
        <taxon>Viridiplantae</taxon>
        <taxon>Streptophyta</taxon>
        <taxon>Embryophyta</taxon>
        <taxon>Tracheophyta</taxon>
        <taxon>Spermatophyta</taxon>
        <taxon>Magnoliopsida</taxon>
        <taxon>Liliopsida</taxon>
        <taxon>Poales</taxon>
        <taxon>Poaceae</taxon>
        <taxon>BOP clade</taxon>
        <taxon>Pooideae</taxon>
        <taxon>Stipodae</taxon>
        <taxon>Brachypodieae</taxon>
        <taxon>Brachypodium</taxon>
    </lineage>
</organism>
<name>A0A0Q3GHI2_BRADI</name>
<evidence type="ECO:0000256" key="1">
    <source>
        <dbReference type="SAM" id="MobiDB-lite"/>
    </source>
</evidence>
<dbReference type="PANTHER" id="PTHR36380:SF1">
    <property type="entry name" value="OS01G0755100 PROTEIN"/>
    <property type="match status" value="1"/>
</dbReference>
<feature type="compositionally biased region" description="Polar residues" evidence="1">
    <location>
        <begin position="298"/>
        <end position="329"/>
    </location>
</feature>